<accession>A0ABS1B5F0</accession>
<dbReference type="InterPro" id="IPR036412">
    <property type="entry name" value="HAD-like_sf"/>
</dbReference>
<dbReference type="Pfam" id="PF12710">
    <property type="entry name" value="HAD"/>
    <property type="match status" value="1"/>
</dbReference>
<sequence length="251" mass="26723">MIPDTPPLSTSLHPAAGPVVVFDFDGTVCLGDGPVLAYAEAACARMLAADARSVRSRFEDWMAGRSSDHHADAYVALAALARPILGDELSEAYLDSRRRLVHDDLGVRPPEGLIALLDELAGVGVRRVLLTNSPAVGMDETLVHLGVRGRFDQIVVGAKKPSRMPEHLRVLLGDEPAHHLVSIGDNWRNDVAPAVGLGAVGMLITGAWGDSALPPQALAVQRGHHLSELLPALRRFAADAEAFAPSRDLAR</sequence>
<dbReference type="GO" id="GO:0016787">
    <property type="term" value="F:hydrolase activity"/>
    <property type="evidence" value="ECO:0007669"/>
    <property type="project" value="UniProtKB-KW"/>
</dbReference>
<name>A0ABS1B5F0_9MICO</name>
<dbReference type="Proteomes" id="UP000612352">
    <property type="component" value="Unassembled WGS sequence"/>
</dbReference>
<protein>
    <submittedName>
        <fullName evidence="1">HAD family hydrolase</fullName>
    </submittedName>
</protein>
<reference evidence="1 2" key="1">
    <citation type="submission" date="2020-12" db="EMBL/GenBank/DDBJ databases">
        <title>Brachybacterium sp. MASK1Z-5, whole genome shotgun sequence.</title>
        <authorList>
            <person name="Tuo L."/>
        </authorList>
    </citation>
    <scope>NUCLEOTIDE SEQUENCE [LARGE SCALE GENOMIC DNA]</scope>
    <source>
        <strain evidence="1 2">MASK1Z-5</strain>
    </source>
</reference>
<keyword evidence="2" id="KW-1185">Reference proteome</keyword>
<proteinExistence type="predicted"/>
<comment type="caution">
    <text evidence="1">The sequence shown here is derived from an EMBL/GenBank/DDBJ whole genome shotgun (WGS) entry which is preliminary data.</text>
</comment>
<dbReference type="Gene3D" id="3.40.50.1000">
    <property type="entry name" value="HAD superfamily/HAD-like"/>
    <property type="match status" value="1"/>
</dbReference>
<gene>
    <name evidence="1" type="ORF">I8D64_00405</name>
</gene>
<dbReference type="SUPFAM" id="SSF56784">
    <property type="entry name" value="HAD-like"/>
    <property type="match status" value="1"/>
</dbReference>
<evidence type="ECO:0000313" key="2">
    <source>
        <dbReference type="Proteomes" id="UP000612352"/>
    </source>
</evidence>
<dbReference type="RefSeq" id="WP_200500556.1">
    <property type="nucleotide sequence ID" value="NZ_JAEDAJ010000001.1"/>
</dbReference>
<dbReference type="InterPro" id="IPR023214">
    <property type="entry name" value="HAD_sf"/>
</dbReference>
<evidence type="ECO:0000313" key="1">
    <source>
        <dbReference type="EMBL" id="MBK0329867.1"/>
    </source>
</evidence>
<dbReference type="EMBL" id="JAEDAJ010000001">
    <property type="protein sequence ID" value="MBK0329867.1"/>
    <property type="molecule type" value="Genomic_DNA"/>
</dbReference>
<organism evidence="1 2">
    <name type="scientific">Brachybacterium halotolerans</name>
    <dbReference type="NCBI Taxonomy" id="2795215"/>
    <lineage>
        <taxon>Bacteria</taxon>
        <taxon>Bacillati</taxon>
        <taxon>Actinomycetota</taxon>
        <taxon>Actinomycetes</taxon>
        <taxon>Micrococcales</taxon>
        <taxon>Dermabacteraceae</taxon>
        <taxon>Brachybacterium</taxon>
    </lineage>
</organism>
<keyword evidence="1" id="KW-0378">Hydrolase</keyword>